<feature type="transmembrane region" description="Helical" evidence="1">
    <location>
        <begin position="6"/>
        <end position="25"/>
    </location>
</feature>
<dbReference type="Proteomes" id="UP000199075">
    <property type="component" value="Unassembled WGS sequence"/>
</dbReference>
<keyword evidence="1" id="KW-0812">Transmembrane</keyword>
<dbReference type="AlphaFoldDB" id="A0A1H0H4L2"/>
<dbReference type="STRING" id="419597.SAMN04487957_1042"/>
<protein>
    <submittedName>
        <fullName evidence="2">Uncharacterized protein</fullName>
    </submittedName>
</protein>
<evidence type="ECO:0000313" key="3">
    <source>
        <dbReference type="Proteomes" id="UP000199075"/>
    </source>
</evidence>
<sequence>MIWHLIAAVFAGLGAAGIGLLLRTLSGKRLPRWIIPALAGLGMLGYQIQTEYSWYEHKRSLLPDSARVVQVEQDAMFWRPWTYLFPMTTGFSVVDTQSMSVQEQEGERRVEFLLYRFEKQVQDRVSHQAWLMNCATRETLPLEGEAREPRLDEMRRLGEQAPLYRALCEESD</sequence>
<name>A0A1H0H4L2_9GAMM</name>
<dbReference type="OrthoDB" id="8601734at2"/>
<proteinExistence type="predicted"/>
<keyword evidence="3" id="KW-1185">Reference proteome</keyword>
<evidence type="ECO:0000256" key="1">
    <source>
        <dbReference type="SAM" id="Phobius"/>
    </source>
</evidence>
<keyword evidence="1" id="KW-0472">Membrane</keyword>
<reference evidence="3" key="1">
    <citation type="submission" date="2016-10" db="EMBL/GenBank/DDBJ databases">
        <authorList>
            <person name="Varghese N."/>
            <person name="Submissions S."/>
        </authorList>
    </citation>
    <scope>NUCLEOTIDE SEQUENCE [LARGE SCALE GENOMIC DNA]</scope>
    <source>
        <strain evidence="3">CGMCC 1.6444</strain>
    </source>
</reference>
<keyword evidence="1" id="KW-1133">Transmembrane helix</keyword>
<dbReference type="RefSeq" id="WP_089677669.1">
    <property type="nucleotide sequence ID" value="NZ_FNIV01000004.1"/>
</dbReference>
<gene>
    <name evidence="2" type="ORF">SAMN04487957_1042</name>
</gene>
<accession>A0A1H0H4L2</accession>
<evidence type="ECO:0000313" key="2">
    <source>
        <dbReference type="EMBL" id="SDO14004.1"/>
    </source>
</evidence>
<organism evidence="2 3">
    <name type="scientific">Halomonas shengliensis</name>
    <dbReference type="NCBI Taxonomy" id="419597"/>
    <lineage>
        <taxon>Bacteria</taxon>
        <taxon>Pseudomonadati</taxon>
        <taxon>Pseudomonadota</taxon>
        <taxon>Gammaproteobacteria</taxon>
        <taxon>Oceanospirillales</taxon>
        <taxon>Halomonadaceae</taxon>
        <taxon>Halomonas</taxon>
    </lineage>
</organism>
<dbReference type="EMBL" id="FNIV01000004">
    <property type="protein sequence ID" value="SDO14004.1"/>
    <property type="molecule type" value="Genomic_DNA"/>
</dbReference>